<keyword evidence="6" id="KW-0573">Peptidoglycan synthesis</keyword>
<keyword evidence="9" id="KW-0961">Cell wall biogenesis/degradation</keyword>
<dbReference type="GO" id="GO:0051301">
    <property type="term" value="P:cell division"/>
    <property type="evidence" value="ECO:0007669"/>
    <property type="project" value="UniProtKB-KW"/>
</dbReference>
<feature type="domain" description="Glycosyltransferase family 28 N-terminal" evidence="10">
    <location>
        <begin position="6"/>
        <end position="149"/>
    </location>
</feature>
<protein>
    <submittedName>
        <fullName evidence="12">UDP-N-acetylglucosamine--N-acetylmuramyl-(Pentapeptide) pyrophosphoryl-undecaprenol N-acetylglucosamine transferase</fullName>
        <ecNumber evidence="12">2.4.1.227</ecNumber>
    </submittedName>
</protein>
<dbReference type="HAMAP" id="MF_00033">
    <property type="entry name" value="MurG"/>
    <property type="match status" value="1"/>
</dbReference>
<dbReference type="AlphaFoldDB" id="A0A3B1DLI9"/>
<gene>
    <name evidence="12" type="ORF">MNBD_PLANCTO03-1952</name>
</gene>
<keyword evidence="3 12" id="KW-0328">Glycosyltransferase</keyword>
<accession>A0A3B1DLI9</accession>
<dbReference type="Gene3D" id="3.40.50.2000">
    <property type="entry name" value="Glycogen Phosphorylase B"/>
    <property type="match status" value="2"/>
</dbReference>
<keyword evidence="2" id="KW-0132">Cell division</keyword>
<dbReference type="Pfam" id="PF03033">
    <property type="entry name" value="Glyco_transf_28"/>
    <property type="match status" value="1"/>
</dbReference>
<evidence type="ECO:0000256" key="8">
    <source>
        <dbReference type="ARBA" id="ARBA00023306"/>
    </source>
</evidence>
<dbReference type="GO" id="GO:0008360">
    <property type="term" value="P:regulation of cell shape"/>
    <property type="evidence" value="ECO:0007669"/>
    <property type="project" value="UniProtKB-KW"/>
</dbReference>
<evidence type="ECO:0000256" key="4">
    <source>
        <dbReference type="ARBA" id="ARBA00022679"/>
    </source>
</evidence>
<dbReference type="InterPro" id="IPR006009">
    <property type="entry name" value="GlcNAc_MurG"/>
</dbReference>
<feature type="domain" description="Glycosyl transferase family 28 C-terminal" evidence="11">
    <location>
        <begin position="190"/>
        <end position="330"/>
    </location>
</feature>
<name>A0A3B1DLI9_9ZZZZ</name>
<evidence type="ECO:0000259" key="10">
    <source>
        <dbReference type="Pfam" id="PF03033"/>
    </source>
</evidence>
<dbReference type="InterPro" id="IPR004276">
    <property type="entry name" value="GlycoTrans_28_N"/>
</dbReference>
<dbReference type="SUPFAM" id="SSF53756">
    <property type="entry name" value="UDP-Glycosyltransferase/glycogen phosphorylase"/>
    <property type="match status" value="1"/>
</dbReference>
<dbReference type="EMBL" id="UOGK01000287">
    <property type="protein sequence ID" value="VAX39791.1"/>
    <property type="molecule type" value="Genomic_DNA"/>
</dbReference>
<dbReference type="PANTHER" id="PTHR21015">
    <property type="entry name" value="UDP-N-ACETYLGLUCOSAMINE--N-ACETYLMURAMYL-(PENTAPEPTIDE) PYROPHOSPHORYL-UNDECAPRENOL N-ACETYLGLUCOSAMINE TRANSFERASE 1"/>
    <property type="match status" value="1"/>
</dbReference>
<dbReference type="EC" id="2.4.1.227" evidence="12"/>
<evidence type="ECO:0000256" key="1">
    <source>
        <dbReference type="ARBA" id="ARBA00022475"/>
    </source>
</evidence>
<dbReference type="InterPro" id="IPR007235">
    <property type="entry name" value="Glyco_trans_28_C"/>
</dbReference>
<keyword evidence="1" id="KW-1003">Cell membrane</keyword>
<dbReference type="GO" id="GO:0071555">
    <property type="term" value="P:cell wall organization"/>
    <property type="evidence" value="ECO:0007669"/>
    <property type="project" value="UniProtKB-KW"/>
</dbReference>
<evidence type="ECO:0000256" key="9">
    <source>
        <dbReference type="ARBA" id="ARBA00023316"/>
    </source>
</evidence>
<organism evidence="12">
    <name type="scientific">hydrothermal vent metagenome</name>
    <dbReference type="NCBI Taxonomy" id="652676"/>
    <lineage>
        <taxon>unclassified sequences</taxon>
        <taxon>metagenomes</taxon>
        <taxon>ecological metagenomes</taxon>
    </lineage>
</organism>
<proteinExistence type="inferred from homology"/>
<keyword evidence="4 12" id="KW-0808">Transferase</keyword>
<evidence type="ECO:0000256" key="7">
    <source>
        <dbReference type="ARBA" id="ARBA00023136"/>
    </source>
</evidence>
<evidence type="ECO:0000256" key="5">
    <source>
        <dbReference type="ARBA" id="ARBA00022960"/>
    </source>
</evidence>
<dbReference type="PANTHER" id="PTHR21015:SF22">
    <property type="entry name" value="GLYCOSYLTRANSFERASE"/>
    <property type="match status" value="1"/>
</dbReference>
<dbReference type="GO" id="GO:0005975">
    <property type="term" value="P:carbohydrate metabolic process"/>
    <property type="evidence" value="ECO:0007669"/>
    <property type="project" value="InterPro"/>
</dbReference>
<dbReference type="GO" id="GO:0009252">
    <property type="term" value="P:peptidoglycan biosynthetic process"/>
    <property type="evidence" value="ECO:0007669"/>
    <property type="project" value="UniProtKB-KW"/>
</dbReference>
<evidence type="ECO:0000259" key="11">
    <source>
        <dbReference type="Pfam" id="PF04101"/>
    </source>
</evidence>
<evidence type="ECO:0000256" key="2">
    <source>
        <dbReference type="ARBA" id="ARBA00022618"/>
    </source>
</evidence>
<dbReference type="GO" id="GO:0050511">
    <property type="term" value="F:undecaprenyldiphospho-muramoylpentapeptide beta-N-acetylglucosaminyltransferase activity"/>
    <property type="evidence" value="ECO:0007669"/>
    <property type="project" value="InterPro"/>
</dbReference>
<keyword evidence="5" id="KW-0133">Cell shape</keyword>
<evidence type="ECO:0000313" key="12">
    <source>
        <dbReference type="EMBL" id="VAX39791.1"/>
    </source>
</evidence>
<dbReference type="CDD" id="cd03785">
    <property type="entry name" value="GT28_MurG"/>
    <property type="match status" value="1"/>
</dbReference>
<dbReference type="Pfam" id="PF04101">
    <property type="entry name" value="Glyco_tran_28_C"/>
    <property type="match status" value="1"/>
</dbReference>
<sequence>MNTLGVVFAGGGTGGHLFPAVAVLEALHKHEPGIIVNFLCSEREIDTRILRAQGVPFTPIPAQPMAVQPVRLARFAWRWGGAVRAARIELQKMKTECDRLRVLATGGFVAAPVVQAARAERVEVLLLNQDAPPGKANRWIARHAERVFTTAEVDRPGWEPIPPVVRQAALAPGDAAQCRRQLGLDPARPVLFVTGASQGAQSLNEFLAAFVRTHADFLRDNDWQLIHQTGSADNTPWRKASASAGIPAVVEPFFETMGLCWGAADLAVSRAGAGSVAEVWANRVPTIFLPYPYHRDEHQRHNAEPLERAGGAVIERDRIEAEANLADAGVRLLGLLSEPTKRAAMREVLAELGPVDGVARLTSVLLAEHGL</sequence>
<keyword evidence="8" id="KW-0131">Cell cycle</keyword>
<keyword evidence="7" id="KW-0472">Membrane</keyword>
<evidence type="ECO:0000256" key="6">
    <source>
        <dbReference type="ARBA" id="ARBA00022984"/>
    </source>
</evidence>
<reference evidence="12" key="1">
    <citation type="submission" date="2018-06" db="EMBL/GenBank/DDBJ databases">
        <authorList>
            <person name="Zhirakovskaya E."/>
        </authorList>
    </citation>
    <scope>NUCLEOTIDE SEQUENCE</scope>
</reference>
<evidence type="ECO:0000256" key="3">
    <source>
        <dbReference type="ARBA" id="ARBA00022676"/>
    </source>
</evidence>